<evidence type="ECO:0000313" key="7">
    <source>
        <dbReference type="Proteomes" id="UP000655287"/>
    </source>
</evidence>
<keyword evidence="3" id="KW-0862">Zinc</keyword>
<keyword evidence="7" id="KW-1185">Reference proteome</keyword>
<evidence type="ECO:0000259" key="5">
    <source>
        <dbReference type="Pfam" id="PF08240"/>
    </source>
</evidence>
<name>A0A919R8K8_9ACTN</name>
<keyword evidence="2" id="KW-0479">Metal-binding</keyword>
<protein>
    <submittedName>
        <fullName evidence="6">Glutathione-dependent formaldehyde dehydrogenase</fullName>
    </submittedName>
</protein>
<dbReference type="InterPro" id="IPR013154">
    <property type="entry name" value="ADH-like_N"/>
</dbReference>
<dbReference type="Pfam" id="PF08240">
    <property type="entry name" value="ADH_N"/>
    <property type="match status" value="1"/>
</dbReference>
<dbReference type="AlphaFoldDB" id="A0A919R8K8"/>
<feature type="domain" description="Alcohol dehydrogenase-like N-terminal" evidence="5">
    <location>
        <begin position="25"/>
        <end position="148"/>
    </location>
</feature>
<gene>
    <name evidence="6" type="primary">fdh</name>
    <name evidence="6" type="ORF">Sru01_66330</name>
</gene>
<dbReference type="SUPFAM" id="SSF50129">
    <property type="entry name" value="GroES-like"/>
    <property type="match status" value="1"/>
</dbReference>
<dbReference type="Pfam" id="PF00107">
    <property type="entry name" value="ADH_zinc_N"/>
    <property type="match status" value="1"/>
</dbReference>
<dbReference type="RefSeq" id="WP_203994218.1">
    <property type="nucleotide sequence ID" value="NZ_BOOU01000104.1"/>
</dbReference>
<dbReference type="Proteomes" id="UP000655287">
    <property type="component" value="Unassembled WGS sequence"/>
</dbReference>
<dbReference type="Gene3D" id="3.90.180.10">
    <property type="entry name" value="Medium-chain alcohol dehydrogenases, catalytic domain"/>
    <property type="match status" value="1"/>
</dbReference>
<dbReference type="InterPro" id="IPR013149">
    <property type="entry name" value="ADH-like_C"/>
</dbReference>
<dbReference type="CDD" id="cd08283">
    <property type="entry name" value="FDH_like_1"/>
    <property type="match status" value="1"/>
</dbReference>
<dbReference type="SUPFAM" id="SSF51735">
    <property type="entry name" value="NAD(P)-binding Rossmann-fold domains"/>
    <property type="match status" value="1"/>
</dbReference>
<evidence type="ECO:0000313" key="6">
    <source>
        <dbReference type="EMBL" id="GII81651.1"/>
    </source>
</evidence>
<dbReference type="PANTHER" id="PTHR42813:SF2">
    <property type="entry name" value="DEHYDROGENASE, ZINC-CONTAINING, PUTATIVE (AFU_ORTHOLOGUE AFUA_2G02810)-RELATED"/>
    <property type="match status" value="1"/>
</dbReference>
<evidence type="ECO:0000256" key="3">
    <source>
        <dbReference type="ARBA" id="ARBA00022833"/>
    </source>
</evidence>
<dbReference type="InterPro" id="IPR011032">
    <property type="entry name" value="GroES-like_sf"/>
</dbReference>
<reference evidence="6" key="1">
    <citation type="submission" date="2021-01" db="EMBL/GenBank/DDBJ databases">
        <title>Whole genome shotgun sequence of Sphaerisporangium rufum NBRC 109079.</title>
        <authorList>
            <person name="Komaki H."/>
            <person name="Tamura T."/>
        </authorList>
    </citation>
    <scope>NUCLEOTIDE SEQUENCE</scope>
    <source>
        <strain evidence="6">NBRC 109079</strain>
    </source>
</reference>
<dbReference type="Gene3D" id="3.40.50.720">
    <property type="entry name" value="NAD(P)-binding Rossmann-like Domain"/>
    <property type="match status" value="1"/>
</dbReference>
<dbReference type="EMBL" id="BOOU01000104">
    <property type="protein sequence ID" value="GII81651.1"/>
    <property type="molecule type" value="Genomic_DNA"/>
</dbReference>
<evidence type="ECO:0000256" key="2">
    <source>
        <dbReference type="ARBA" id="ARBA00022723"/>
    </source>
</evidence>
<organism evidence="6 7">
    <name type="scientific">Sphaerisporangium rufum</name>
    <dbReference type="NCBI Taxonomy" id="1381558"/>
    <lineage>
        <taxon>Bacteria</taxon>
        <taxon>Bacillati</taxon>
        <taxon>Actinomycetota</taxon>
        <taxon>Actinomycetes</taxon>
        <taxon>Streptosporangiales</taxon>
        <taxon>Streptosporangiaceae</taxon>
        <taxon>Sphaerisporangium</taxon>
    </lineage>
</organism>
<sequence length="391" mass="41927">MKALCWRGPGELSVDRVPDPRILNDQDAIVKVTLSATCGSDLDLLGGHGPAVRPGDVIGHEFLGEVVEVGQGVRRHRPGDRVVVCSVIGCGRCWHCERDMWSLCENSHPGPGASGDRWGGDTAGMFGYPHAMGGFRGGHAEYVRVPFADQGAFRVPDGVAEMDALFASDAAPTGWTGAHLGGVRPGDTVAVWGCGAVGQLAARAAMLLGAERVIAIDRHPERLMMTERHIGAETIDYTRSDVPADLRERTGGRGPDVCVEAVGPEGAATGRPRLPGRIRRRIGPGADHLVAVREAVRACRTGGSVFVLGVFAGLADRFPLGMIMDKGLTLRGARQHGQHYIPRLLELMGKGELRAAHLATHVMTLQEAPRGYELFRTRRDGCVRAVFRPWA</sequence>
<evidence type="ECO:0000259" key="4">
    <source>
        <dbReference type="Pfam" id="PF00107"/>
    </source>
</evidence>
<proteinExistence type="predicted"/>
<evidence type="ECO:0000256" key="1">
    <source>
        <dbReference type="ARBA" id="ARBA00001947"/>
    </source>
</evidence>
<dbReference type="InterPro" id="IPR036291">
    <property type="entry name" value="NAD(P)-bd_dom_sf"/>
</dbReference>
<accession>A0A919R8K8</accession>
<feature type="domain" description="Alcohol dehydrogenase-like C-terminal" evidence="4">
    <location>
        <begin position="196"/>
        <end position="265"/>
    </location>
</feature>
<dbReference type="GO" id="GO:0046872">
    <property type="term" value="F:metal ion binding"/>
    <property type="evidence" value="ECO:0007669"/>
    <property type="project" value="UniProtKB-KW"/>
</dbReference>
<dbReference type="PANTHER" id="PTHR42813">
    <property type="entry name" value="ZINC-TYPE ALCOHOL DEHYDROGENASE-LIKE"/>
    <property type="match status" value="1"/>
</dbReference>
<comment type="cofactor">
    <cofactor evidence="1">
        <name>Zn(2+)</name>
        <dbReference type="ChEBI" id="CHEBI:29105"/>
    </cofactor>
</comment>
<comment type="caution">
    <text evidence="6">The sequence shown here is derived from an EMBL/GenBank/DDBJ whole genome shotgun (WGS) entry which is preliminary data.</text>
</comment>